<evidence type="ECO:0000256" key="3">
    <source>
        <dbReference type="ARBA" id="ARBA00023163"/>
    </source>
</evidence>
<dbReference type="Gene3D" id="1.10.10.10">
    <property type="entry name" value="Winged helix-like DNA-binding domain superfamily/Winged helix DNA-binding domain"/>
    <property type="match status" value="1"/>
</dbReference>
<proteinExistence type="predicted"/>
<protein>
    <submittedName>
        <fullName evidence="5">Bacterial regulatory protein, luxR family domain-containing protein</fullName>
    </submittedName>
</protein>
<name>A0AAD4QRQ6_9BILA</name>
<keyword evidence="6" id="KW-1185">Reference proteome</keyword>
<dbReference type="GO" id="GO:0006355">
    <property type="term" value="P:regulation of DNA-templated transcription"/>
    <property type="evidence" value="ECO:0007669"/>
    <property type="project" value="InterPro"/>
</dbReference>
<keyword evidence="2" id="KW-0238">DNA-binding</keyword>
<dbReference type="SUPFAM" id="SSF46894">
    <property type="entry name" value="C-terminal effector domain of the bipartite response regulators"/>
    <property type="match status" value="1"/>
</dbReference>
<keyword evidence="3" id="KW-0804">Transcription</keyword>
<dbReference type="SMART" id="SM00421">
    <property type="entry name" value="HTH_LUXR"/>
    <property type="match status" value="1"/>
</dbReference>
<dbReference type="Pfam" id="PF00196">
    <property type="entry name" value="GerE"/>
    <property type="match status" value="1"/>
</dbReference>
<evidence type="ECO:0000313" key="6">
    <source>
        <dbReference type="Proteomes" id="UP001201812"/>
    </source>
</evidence>
<dbReference type="GO" id="GO:0003677">
    <property type="term" value="F:DNA binding"/>
    <property type="evidence" value="ECO:0007669"/>
    <property type="project" value="UniProtKB-KW"/>
</dbReference>
<dbReference type="PROSITE" id="PS50043">
    <property type="entry name" value="HTH_LUXR_2"/>
    <property type="match status" value="1"/>
</dbReference>
<comment type="caution">
    <text evidence="5">The sequence shown here is derived from an EMBL/GenBank/DDBJ whole genome shotgun (WGS) entry which is preliminary data.</text>
</comment>
<dbReference type="Proteomes" id="UP001201812">
    <property type="component" value="Unassembled WGS sequence"/>
</dbReference>
<keyword evidence="1" id="KW-0805">Transcription regulation</keyword>
<dbReference type="AlphaFoldDB" id="A0AAD4QRQ6"/>
<dbReference type="PANTHER" id="PTHR44688">
    <property type="entry name" value="DNA-BINDING TRANSCRIPTIONAL ACTIVATOR DEVR_DOSR"/>
    <property type="match status" value="1"/>
</dbReference>
<dbReference type="InterPro" id="IPR000792">
    <property type="entry name" value="Tscrpt_reg_LuxR_C"/>
</dbReference>
<gene>
    <name evidence="5" type="ORF">DdX_20692</name>
</gene>
<evidence type="ECO:0000256" key="1">
    <source>
        <dbReference type="ARBA" id="ARBA00023015"/>
    </source>
</evidence>
<dbReference type="InterPro" id="IPR016032">
    <property type="entry name" value="Sig_transdc_resp-reg_C-effctor"/>
</dbReference>
<organism evidence="5 6">
    <name type="scientific">Ditylenchus destructor</name>
    <dbReference type="NCBI Taxonomy" id="166010"/>
    <lineage>
        <taxon>Eukaryota</taxon>
        <taxon>Metazoa</taxon>
        <taxon>Ecdysozoa</taxon>
        <taxon>Nematoda</taxon>
        <taxon>Chromadorea</taxon>
        <taxon>Rhabditida</taxon>
        <taxon>Tylenchina</taxon>
        <taxon>Tylenchomorpha</taxon>
        <taxon>Sphaerularioidea</taxon>
        <taxon>Anguinidae</taxon>
        <taxon>Anguininae</taxon>
        <taxon>Ditylenchus</taxon>
    </lineage>
</organism>
<reference evidence="5" key="1">
    <citation type="submission" date="2022-01" db="EMBL/GenBank/DDBJ databases">
        <title>Genome Sequence Resource for Two Populations of Ditylenchus destructor, the Migratory Endoparasitic Phytonematode.</title>
        <authorList>
            <person name="Zhang H."/>
            <person name="Lin R."/>
            <person name="Xie B."/>
        </authorList>
    </citation>
    <scope>NUCLEOTIDE SEQUENCE</scope>
    <source>
        <strain evidence="5">BazhouSP</strain>
    </source>
</reference>
<dbReference type="PANTHER" id="PTHR44688:SF16">
    <property type="entry name" value="DNA-BINDING TRANSCRIPTIONAL ACTIVATOR DEVR_DOSR"/>
    <property type="match status" value="1"/>
</dbReference>
<dbReference type="InterPro" id="IPR036388">
    <property type="entry name" value="WH-like_DNA-bd_sf"/>
</dbReference>
<dbReference type="EMBL" id="JAKKPZ010000634">
    <property type="protein sequence ID" value="KAI1693408.1"/>
    <property type="molecule type" value="Genomic_DNA"/>
</dbReference>
<sequence length="367" mass="41721">MHLSTIQTRALSDLMRLVANATDGDELRERMALPMLDLLRADTYVSMVWDGERQRFGRTTALNMSEENLRSWDDYFRFVDPLTYPMMQRRKPTLATQVLCQTDLSRTEFFNDFLRRDRMYWGVNVYFYDRERCVGDVRIWRNRERGNFDAGEIEILNLVEPAITAALSRLGWKESAPAIEQGESAEATLQREGRLSKREAEVAWLVSCGCPDKEIQSRLGLEYPTVRFHLGNAFKKLRVANRSALVGRVRALLAHQELGGAAADMPMPAAPAEDLATPFPHSRRRPPCQVVHRLEGAACRWTALVRGAMPWGRRAEEDRQQALVRRPPHCTRITVGAIDIRKQGMVSWACPCLPIGSDCMLCGSPLS</sequence>
<evidence type="ECO:0000259" key="4">
    <source>
        <dbReference type="PROSITE" id="PS50043"/>
    </source>
</evidence>
<dbReference type="PRINTS" id="PR00038">
    <property type="entry name" value="HTHLUXR"/>
</dbReference>
<evidence type="ECO:0000313" key="5">
    <source>
        <dbReference type="EMBL" id="KAI1693408.1"/>
    </source>
</evidence>
<accession>A0AAD4QRQ6</accession>
<dbReference type="CDD" id="cd06170">
    <property type="entry name" value="LuxR_C_like"/>
    <property type="match status" value="1"/>
</dbReference>
<feature type="domain" description="HTH luxR-type" evidence="4">
    <location>
        <begin position="188"/>
        <end position="253"/>
    </location>
</feature>
<evidence type="ECO:0000256" key="2">
    <source>
        <dbReference type="ARBA" id="ARBA00023125"/>
    </source>
</evidence>